<gene>
    <name evidence="2" type="ORF">H4219_001351</name>
</gene>
<feature type="transmembrane region" description="Helical" evidence="1">
    <location>
        <begin position="362"/>
        <end position="384"/>
    </location>
</feature>
<comment type="caution">
    <text evidence="2">The sequence shown here is derived from an EMBL/GenBank/DDBJ whole genome shotgun (WGS) entry which is preliminary data.</text>
</comment>
<keyword evidence="1" id="KW-1133">Transmembrane helix</keyword>
<dbReference type="EMBL" id="JANBPU010000014">
    <property type="protein sequence ID" value="KAJ1920376.1"/>
    <property type="molecule type" value="Genomic_DNA"/>
</dbReference>
<protein>
    <submittedName>
        <fullName evidence="2">Uncharacterized protein</fullName>
    </submittedName>
</protein>
<evidence type="ECO:0000313" key="2">
    <source>
        <dbReference type="EMBL" id="KAJ1920376.1"/>
    </source>
</evidence>
<dbReference type="Proteomes" id="UP001150538">
    <property type="component" value="Unassembled WGS sequence"/>
</dbReference>
<organism evidence="2 3">
    <name type="scientific">Mycoemilia scoparia</name>
    <dbReference type="NCBI Taxonomy" id="417184"/>
    <lineage>
        <taxon>Eukaryota</taxon>
        <taxon>Fungi</taxon>
        <taxon>Fungi incertae sedis</taxon>
        <taxon>Zoopagomycota</taxon>
        <taxon>Kickxellomycotina</taxon>
        <taxon>Kickxellomycetes</taxon>
        <taxon>Kickxellales</taxon>
        <taxon>Kickxellaceae</taxon>
        <taxon>Mycoemilia</taxon>
    </lineage>
</organism>
<keyword evidence="1" id="KW-0472">Membrane</keyword>
<sequence>MDSGFKITYKNNYKLLEDTLNNAKYGLYCGDEQPKEDGIDNWFKLPISNAGVQDVDILAFIELLDSSKQVKAVANPNAVTSPCLSSLSLETLSNETKKSLDAIFMTRDAPSTDKNVTVKIPIGDSLNPLQAKEKATKVFESIKSEYQCHQKNLATVTDKPKLAWVKVESSSNSDSANSWNVLGSNYYKSIIGDAGFEAVEESNYSSTKDFQNGVKDVGYIIDSTTLKNLTQISDWLDIFGYESQANSDVQFLKTSNVWKSDGLVNQHGFSDFNENSLARPDKVIQDIIGMNYKTYNASYSPYWMMRISRDRDPRTVNTSDKSCPNPVLSQIGGCTAKKWNGKSFGFEEIDEPNDDHSSRGGIIAGAVIGGVVGLVLIFVGLHYYNKMRRKRFLNETHALSPLDPYKNSYEMQPQVQSPNY</sequence>
<keyword evidence="1" id="KW-0812">Transmembrane</keyword>
<dbReference type="PANTHER" id="PTHR38360">
    <property type="entry name" value="OS03G0120000 PROTEIN"/>
    <property type="match status" value="1"/>
</dbReference>
<name>A0A9W8A4Y2_9FUNG</name>
<keyword evidence="3" id="KW-1185">Reference proteome</keyword>
<dbReference type="OrthoDB" id="409848at2759"/>
<accession>A0A9W8A4Y2</accession>
<dbReference type="PANTHER" id="PTHR38360:SF1">
    <property type="entry name" value="F12P19.7"/>
    <property type="match status" value="1"/>
</dbReference>
<dbReference type="AlphaFoldDB" id="A0A9W8A4Y2"/>
<reference evidence="2" key="1">
    <citation type="submission" date="2022-07" db="EMBL/GenBank/DDBJ databases">
        <title>Phylogenomic reconstructions and comparative analyses of Kickxellomycotina fungi.</title>
        <authorList>
            <person name="Reynolds N.K."/>
            <person name="Stajich J.E."/>
            <person name="Barry K."/>
            <person name="Grigoriev I.V."/>
            <person name="Crous P."/>
            <person name="Smith M.E."/>
        </authorList>
    </citation>
    <scope>NUCLEOTIDE SEQUENCE</scope>
    <source>
        <strain evidence="2">NBRC 100468</strain>
    </source>
</reference>
<proteinExistence type="predicted"/>
<evidence type="ECO:0000313" key="3">
    <source>
        <dbReference type="Proteomes" id="UP001150538"/>
    </source>
</evidence>
<evidence type="ECO:0000256" key="1">
    <source>
        <dbReference type="SAM" id="Phobius"/>
    </source>
</evidence>